<reference evidence="2" key="1">
    <citation type="submission" date="2022-11" db="UniProtKB">
        <authorList>
            <consortium name="WormBaseParasite"/>
        </authorList>
    </citation>
    <scope>IDENTIFICATION</scope>
</reference>
<evidence type="ECO:0000313" key="2">
    <source>
        <dbReference type="WBParaSite" id="PSAMB.scaffold416size52110.g5617.t1"/>
    </source>
</evidence>
<proteinExistence type="predicted"/>
<evidence type="ECO:0000313" key="1">
    <source>
        <dbReference type="Proteomes" id="UP000887566"/>
    </source>
</evidence>
<dbReference type="Proteomes" id="UP000887566">
    <property type="component" value="Unplaced"/>
</dbReference>
<dbReference type="AlphaFoldDB" id="A0A914WKY9"/>
<keyword evidence="1" id="KW-1185">Reference proteome</keyword>
<organism evidence="1 2">
    <name type="scientific">Plectus sambesii</name>
    <dbReference type="NCBI Taxonomy" id="2011161"/>
    <lineage>
        <taxon>Eukaryota</taxon>
        <taxon>Metazoa</taxon>
        <taxon>Ecdysozoa</taxon>
        <taxon>Nematoda</taxon>
        <taxon>Chromadorea</taxon>
        <taxon>Plectida</taxon>
        <taxon>Plectina</taxon>
        <taxon>Plectoidea</taxon>
        <taxon>Plectidae</taxon>
        <taxon>Plectus</taxon>
    </lineage>
</organism>
<sequence length="198" mass="21090">MTSKTTTTTIVCGRSACEGGDAVAHRPPAYSSIRRANRPARIFTRRPMTTPEGLTRCQGGTLADWRGLVGFPYRLAPAFRGDQRHRQLGHGVDDDNAGSGIKYARGALVARAPDRRGGGGGAAVDQPRTPIPPFGAIAGRFIVPIAYYTTLPRPPSIVVDGLVGRHDCKKARVARAHGSIHPVVPSSVIRSLDYDGPC</sequence>
<accession>A0A914WKY9</accession>
<dbReference type="WBParaSite" id="PSAMB.scaffold416size52110.g5617.t1">
    <property type="protein sequence ID" value="PSAMB.scaffold416size52110.g5617.t1"/>
    <property type="gene ID" value="PSAMB.scaffold416size52110.g5617"/>
</dbReference>
<name>A0A914WKY9_9BILA</name>
<protein>
    <submittedName>
        <fullName evidence="2">Uncharacterized protein</fullName>
    </submittedName>
</protein>